<dbReference type="AlphaFoldDB" id="A0A7I9ZCL7"/>
<evidence type="ECO:0000313" key="1">
    <source>
        <dbReference type="EMBL" id="GFG98585.1"/>
    </source>
</evidence>
<gene>
    <name evidence="1" type="ORF">MTIM_44640</name>
</gene>
<reference evidence="1 2" key="1">
    <citation type="journal article" date="2019" name="Emerg. Microbes Infect.">
        <title>Comprehensive subspecies identification of 175 nontuberculous mycobacteria species based on 7547 genomic profiles.</title>
        <authorList>
            <person name="Matsumoto Y."/>
            <person name="Kinjo T."/>
            <person name="Motooka D."/>
            <person name="Nabeya D."/>
            <person name="Jung N."/>
            <person name="Uechi K."/>
            <person name="Horii T."/>
            <person name="Iida T."/>
            <person name="Fujita J."/>
            <person name="Nakamura S."/>
        </authorList>
    </citation>
    <scope>NUCLEOTIDE SEQUENCE [LARGE SCALE GENOMIC DNA]</scope>
    <source>
        <strain evidence="1 2">JCM 30726</strain>
    </source>
</reference>
<accession>A0A7I9ZCL7</accession>
<dbReference type="RefSeq" id="WP_163714023.1">
    <property type="nucleotide sequence ID" value="NZ_BLLA01000001.1"/>
</dbReference>
<proteinExistence type="predicted"/>
<dbReference type="EMBL" id="BLLA01000001">
    <property type="protein sequence ID" value="GFG98585.1"/>
    <property type="molecule type" value="Genomic_DNA"/>
</dbReference>
<protein>
    <submittedName>
        <fullName evidence="1">Uncharacterized protein</fullName>
    </submittedName>
</protein>
<name>A0A7I9ZCL7_9MYCO</name>
<organism evidence="1 2">
    <name type="scientific">Mycobacterium timonense</name>
    <dbReference type="NCBI Taxonomy" id="701043"/>
    <lineage>
        <taxon>Bacteria</taxon>
        <taxon>Bacillati</taxon>
        <taxon>Actinomycetota</taxon>
        <taxon>Actinomycetes</taxon>
        <taxon>Mycobacteriales</taxon>
        <taxon>Mycobacteriaceae</taxon>
        <taxon>Mycobacterium</taxon>
        <taxon>Mycobacterium avium complex (MAC)</taxon>
    </lineage>
</organism>
<dbReference type="Proteomes" id="UP000465301">
    <property type="component" value="Unassembled WGS sequence"/>
</dbReference>
<comment type="caution">
    <text evidence="1">The sequence shown here is derived from an EMBL/GenBank/DDBJ whole genome shotgun (WGS) entry which is preliminary data.</text>
</comment>
<evidence type="ECO:0000313" key="2">
    <source>
        <dbReference type="Proteomes" id="UP000465301"/>
    </source>
</evidence>
<sequence>MKTLLEFIIQYVGILYLNPKYRITNSSNRGLPDIDASISFTGDQLRWDVVNDRGLINFIAVPALQTTSDDWFALPLIRQYLEGGDDTGASDATDQANWLSANLQRVEELFADQSAATGVCEELVTLRRSNSSKKWGWPKPGEIG</sequence>
<keyword evidence="2" id="KW-1185">Reference proteome</keyword>